<evidence type="ECO:0000256" key="6">
    <source>
        <dbReference type="ARBA" id="ARBA00023067"/>
    </source>
</evidence>
<dbReference type="PANTHER" id="PTHR18937">
    <property type="entry name" value="STRUCTURAL MAINTENANCE OF CHROMOSOMES SMC FAMILY MEMBER"/>
    <property type="match status" value="1"/>
</dbReference>
<keyword evidence="6" id="KW-0226">DNA condensation</keyword>
<gene>
    <name evidence="12" type="ORF">AAFC00_005871</name>
</gene>
<dbReference type="EMBL" id="JBFMKM010000013">
    <property type="protein sequence ID" value="KAL1301649.1"/>
    <property type="molecule type" value="Genomic_DNA"/>
</dbReference>
<dbReference type="PANTHER" id="PTHR18937:SF172">
    <property type="entry name" value="STRUCTURAL MAINTENANCE OF CHROMOSOMES PROTEIN"/>
    <property type="match status" value="1"/>
</dbReference>
<evidence type="ECO:0000313" key="13">
    <source>
        <dbReference type="Proteomes" id="UP001562354"/>
    </source>
</evidence>
<reference evidence="12 13" key="1">
    <citation type="submission" date="2024-07" db="EMBL/GenBank/DDBJ databases">
        <title>Draft sequence of the Neodothiora populina.</title>
        <authorList>
            <person name="Drown D.D."/>
            <person name="Schuette U.S."/>
            <person name="Buechlein A.B."/>
            <person name="Rusch D.R."/>
            <person name="Winton L.W."/>
            <person name="Adams G.A."/>
        </authorList>
    </citation>
    <scope>NUCLEOTIDE SEQUENCE [LARGE SCALE GENOMIC DNA]</scope>
    <source>
        <strain evidence="12 13">CPC 39397</strain>
    </source>
</reference>
<evidence type="ECO:0000256" key="5">
    <source>
        <dbReference type="ARBA" id="ARBA00023054"/>
    </source>
</evidence>
<dbReference type="InterPro" id="IPR010935">
    <property type="entry name" value="SMC_hinge"/>
</dbReference>
<accession>A0ABR3P655</accession>
<feature type="coiled-coil region" evidence="9">
    <location>
        <begin position="469"/>
        <end position="545"/>
    </location>
</feature>
<feature type="compositionally biased region" description="Basic residues" evidence="10">
    <location>
        <begin position="112"/>
        <end position="127"/>
    </location>
</feature>
<feature type="compositionally biased region" description="Polar residues" evidence="10">
    <location>
        <begin position="1099"/>
        <end position="1110"/>
    </location>
</feature>
<dbReference type="Gene3D" id="3.40.50.300">
    <property type="entry name" value="P-loop containing nucleotide triphosphate hydrolases"/>
    <property type="match status" value="2"/>
</dbReference>
<evidence type="ECO:0000256" key="10">
    <source>
        <dbReference type="SAM" id="MobiDB-lite"/>
    </source>
</evidence>
<protein>
    <recommendedName>
        <fullName evidence="8">Structural maintenance of chromosomes protein</fullName>
    </recommendedName>
</protein>
<evidence type="ECO:0000256" key="1">
    <source>
        <dbReference type="ARBA" id="ARBA00004123"/>
    </source>
</evidence>
<dbReference type="Gene3D" id="1.20.1060.20">
    <property type="match status" value="1"/>
</dbReference>
<feature type="region of interest" description="Disordered" evidence="10">
    <location>
        <begin position="1"/>
        <end position="160"/>
    </location>
</feature>
<dbReference type="Proteomes" id="UP001562354">
    <property type="component" value="Unassembled WGS sequence"/>
</dbReference>
<dbReference type="InterPro" id="IPR027267">
    <property type="entry name" value="AH/BAR_dom_sf"/>
</dbReference>
<feature type="region of interest" description="Disordered" evidence="10">
    <location>
        <begin position="1097"/>
        <end position="1120"/>
    </location>
</feature>
<comment type="similarity">
    <text evidence="2">Belongs to the SMC family. SMC4 subfamily.</text>
</comment>
<evidence type="ECO:0000313" key="12">
    <source>
        <dbReference type="EMBL" id="KAL1301649.1"/>
    </source>
</evidence>
<dbReference type="SMART" id="SM00968">
    <property type="entry name" value="SMC_hinge"/>
    <property type="match status" value="1"/>
</dbReference>
<dbReference type="InterPro" id="IPR036277">
    <property type="entry name" value="SMC_hinge_sf"/>
</dbReference>
<dbReference type="GeneID" id="95979570"/>
<evidence type="ECO:0000256" key="8">
    <source>
        <dbReference type="PIRNR" id="PIRNR005719"/>
    </source>
</evidence>
<feature type="coiled-coil region" evidence="9">
    <location>
        <begin position="581"/>
        <end position="608"/>
    </location>
</feature>
<dbReference type="Pfam" id="PF06470">
    <property type="entry name" value="SMC_hinge"/>
    <property type="match status" value="1"/>
</dbReference>
<comment type="caution">
    <text evidence="12">The sequence shown here is derived from an EMBL/GenBank/DDBJ whole genome shotgun (WGS) entry which is preliminary data.</text>
</comment>
<keyword evidence="4" id="KW-0067">ATP-binding</keyword>
<keyword evidence="7 8" id="KW-0539">Nucleus</keyword>
<evidence type="ECO:0000256" key="2">
    <source>
        <dbReference type="ARBA" id="ARBA00006005"/>
    </source>
</evidence>
<proteinExistence type="inferred from homology"/>
<dbReference type="PIRSF" id="PIRSF005719">
    <property type="entry name" value="SMC"/>
    <property type="match status" value="1"/>
</dbReference>
<evidence type="ECO:0000256" key="4">
    <source>
        <dbReference type="ARBA" id="ARBA00022840"/>
    </source>
</evidence>
<dbReference type="RefSeq" id="XP_069197925.1">
    <property type="nucleotide sequence ID" value="XM_069345725.1"/>
</dbReference>
<evidence type="ECO:0000259" key="11">
    <source>
        <dbReference type="SMART" id="SM00968"/>
    </source>
</evidence>
<sequence length="1428" mass="160117">MSAQLPVRPSRRTVARRRAVLDSDDEEDTKHSINTGDNAENEDESTALDDTPAPKKSQAQSRKISDVTATPRTTDHSRRMRQSIEPSQIFSPPESVMDIDDPSSPVRSAPKPQRRSVKNVRASRKSHVSVAVAEESVDQSQTLLSPEPTASPDAARARQSTPLADITETALNEQQTPRPQSSQNVQKVDTNITHLDKPMDIVVRTRAAASIPVSQEPTEPKSRTVITHLVLTNFKSYAGRQEVGPFHASFSSVVGPNGSGKSNVIDSLLFVFGFRASKMRQGKISALIHNSAQFPDLDYCEVEVHFQEVMDQPGGGHEVIPESQLVISRRAFKNNQSKYYIDGRESNFTAVGTLLRDRGVDLDHKRFLILQGEVESIAQMKPKAVGDHDDGLLEYLEDIIGTSKYKTPIDEAAAETETLNEVCAEKNTRVQHVEKEKSALEDKKDKALTFIRDENELVTKQSALYQIYLAECSDNAQVTEEAIGQLNRQLEDELQKHQGNQEGIKRLEKQYKAGAKEVDELEQQAQVLLKEMTKLDKEAVKLAEKEKFLSNKSKKLEKTAESSKFGVSESSTLATRAQDDVQRNTTTISELEHEMEAEEQQLSLIRETLKGKTQGFSDQIAAKQKTLEPWNAKINAKQSAIAVAQSELDILRERENAGATAVQEVEQKIAAFNETRESKVDEYKQCKRERKELEKATQDVQERIQEFLAKELAIRTKVSGARQKADEARSSLAATQTQGNVLTGLLRLKDSGRIHGFHGRLGNLGAIDPKYDVAISTACPSLENLVVDTVEVGQQCIEYLRKNDLGRANFILLDRLPKRDLSAIKTPENVPRLFDLIKSKHNMYLPAFYSVLQNTLVANDLEQANRIAYGAQRWRVVTLDGQLIDKSGTMSGGGTRVARGAMSAKVVADVSKEQVSKLEVDRDNLEEMYGQFQANLRQLESELKEHQDRIPEVETHAQKLTLEIGSLDRNIADAQQRIEELEAESQPSQSNGKRIAELKKMIAKLEKEVEDLQSETADIEAEIKSLQDNIMQVGGVQLRSQKAKVDGLKEQIDHRMEELSAAEVSKAKAEKQHSKHVKALNDALKELEKVARDLEKAQNDVQNHASSTAGSREEAEEAQQALELKKDELQALKTELDEQVAELNETRGVEIEMRNKLEENQKILVENQKRLKHWREKLSKLTLQNYGDDGEELEPMPLTEYSRDELDEMNKDDLKAAIAQLEESTSQSVELAVLAEYRRRVSEHASRSADLNEALAARNVAKKRLDDLRRLRLEGFMEGFSSISLRLKEMYQMITMGGNAELELVDSLDPFSEGILFSVMPPKKSWRNISNLSGGEKTLSSLALVFALHHYKPTPLYVMDEIDAALDFRNVSIVAAYIKERTKNAQFIVISLRNNMFELAARLIGVYKVNHMTKSVTVENRDYITGRA</sequence>
<keyword evidence="3" id="KW-0547">Nucleotide-binding</keyword>
<feature type="compositionally biased region" description="Basic residues" evidence="10">
    <location>
        <begin position="9"/>
        <end position="18"/>
    </location>
</feature>
<dbReference type="SUPFAM" id="SSF75553">
    <property type="entry name" value="Smc hinge domain"/>
    <property type="match status" value="1"/>
</dbReference>
<name>A0ABR3P655_9PEZI</name>
<keyword evidence="5 9" id="KW-0175">Coiled coil</keyword>
<dbReference type="InterPro" id="IPR024704">
    <property type="entry name" value="SMC"/>
</dbReference>
<dbReference type="InterPro" id="IPR003395">
    <property type="entry name" value="RecF/RecN/SMC_N"/>
</dbReference>
<evidence type="ECO:0000256" key="7">
    <source>
        <dbReference type="ARBA" id="ARBA00023242"/>
    </source>
</evidence>
<keyword evidence="13" id="KW-1185">Reference proteome</keyword>
<feature type="compositionally biased region" description="Polar residues" evidence="10">
    <location>
        <begin position="57"/>
        <end position="72"/>
    </location>
</feature>
<dbReference type="Pfam" id="PF02463">
    <property type="entry name" value="SMC_N"/>
    <property type="match status" value="1"/>
</dbReference>
<comment type="subcellular location">
    <subcellularLocation>
        <location evidence="1 8">Nucleus</location>
    </subcellularLocation>
</comment>
<dbReference type="Gene3D" id="3.30.70.1620">
    <property type="match status" value="1"/>
</dbReference>
<evidence type="ECO:0000256" key="3">
    <source>
        <dbReference type="ARBA" id="ARBA00022741"/>
    </source>
</evidence>
<evidence type="ECO:0000256" key="9">
    <source>
        <dbReference type="SAM" id="Coils"/>
    </source>
</evidence>
<dbReference type="SUPFAM" id="SSF103657">
    <property type="entry name" value="BAR/IMD domain-like"/>
    <property type="match status" value="1"/>
</dbReference>
<feature type="coiled-coil region" evidence="9">
    <location>
        <begin position="1234"/>
        <end position="1271"/>
    </location>
</feature>
<organism evidence="12 13">
    <name type="scientific">Neodothiora populina</name>
    <dbReference type="NCBI Taxonomy" id="2781224"/>
    <lineage>
        <taxon>Eukaryota</taxon>
        <taxon>Fungi</taxon>
        <taxon>Dikarya</taxon>
        <taxon>Ascomycota</taxon>
        <taxon>Pezizomycotina</taxon>
        <taxon>Dothideomycetes</taxon>
        <taxon>Dothideomycetidae</taxon>
        <taxon>Dothideales</taxon>
        <taxon>Dothioraceae</taxon>
        <taxon>Neodothiora</taxon>
    </lineage>
</organism>
<feature type="domain" description="SMC hinge" evidence="11">
    <location>
        <begin position="755"/>
        <end position="868"/>
    </location>
</feature>
<dbReference type="Gene3D" id="1.10.287.1490">
    <property type="match status" value="1"/>
</dbReference>
<dbReference type="InterPro" id="IPR027417">
    <property type="entry name" value="P-loop_NTPase"/>
</dbReference>
<dbReference type="SUPFAM" id="SSF52540">
    <property type="entry name" value="P-loop containing nucleoside triphosphate hydrolases"/>
    <property type="match status" value="1"/>
</dbReference>
<feature type="coiled-coil region" evidence="9">
    <location>
        <begin position="634"/>
        <end position="710"/>
    </location>
</feature>